<name>A0A0G4EPE2_VITBC</name>
<feature type="region of interest" description="Disordered" evidence="1">
    <location>
        <begin position="14"/>
        <end position="36"/>
    </location>
</feature>
<dbReference type="EMBL" id="CDMY01000277">
    <property type="protein sequence ID" value="CEL99299.1"/>
    <property type="molecule type" value="Genomic_DNA"/>
</dbReference>
<evidence type="ECO:0008006" key="4">
    <source>
        <dbReference type="Google" id="ProtNLM"/>
    </source>
</evidence>
<feature type="compositionally biased region" description="Low complexity" evidence="1">
    <location>
        <begin position="783"/>
        <end position="799"/>
    </location>
</feature>
<proteinExistence type="predicted"/>
<feature type="region of interest" description="Disordered" evidence="1">
    <location>
        <begin position="724"/>
        <end position="812"/>
    </location>
</feature>
<evidence type="ECO:0000256" key="1">
    <source>
        <dbReference type="SAM" id="MobiDB-lite"/>
    </source>
</evidence>
<dbReference type="OrthoDB" id="2414723at2759"/>
<evidence type="ECO:0000313" key="3">
    <source>
        <dbReference type="Proteomes" id="UP000041254"/>
    </source>
</evidence>
<sequence length="875" mass="95542">MSIEIASAAPLKRSYREMSNDDTDQDMTAADIPRTGSPLDARLEEAMAACNSLSATSDRVVQELRRLAEEHTALIVAMGGEPQPRDFSTYIQLNVGGLHRTVKRSLFAIPALSGTVVAELFSGRWDKPFVKDSSGRLFLDIHPPAFVWLERQAARHPTAQHEDAFLLPPHFEEDPCFHFHVRRLLKRDIKPADTHTTTASPPPSPPNTTEPEGSNKHSRSATQPLEALIATLLSDARRLQEVCDMQERQRMQLRRVQTFLRDGSGGADRDGDDVVSVDVVGQQSVATTVSTVRELGEHSVLCGRFLNGWQSRVCNVKLDHFLRVIDVARRKRLEKLLARLPPLPGTCTSGCERASSGPGDAVIETTWDSMPDVGWKGVPAGERRVFLQCLEMYGIDHFHLLTNEDLPALREWIHEHDYVTPRFELPPAVGHPSFRCVYRATRDGWNYDHFFEALRGLPEMCPLLLLIRAAGTGEIICLYIEGRLEPGQEGIRLRQWLMRLRGFPHARWTGRVQHGPGAAGEKVYTAGPGDAQKEMSLEDCTFSQRCRISLFSSHLQLGVVKMAPPPLPASPQQATAKSARPSPTTARRMRPMSSAVRRSKKSMQMPLLTSGTSAPQQRDEQATPAQAAKDEGEESRSAGPAAAAAAAAVQPCVALSSDENDWCMDGEATGDDDEDDKGRAAALMVAAAAKKEQVPSERRDPEVPMSLPLLMDAMDRRRVPSVKRRVAGPDQGPGDIPAPPPPSRTPPLPTPTGSESVDSDEEGDWGTGPLRPRQALKTEQPSAAMDNVGSASAAAAAAADGGGSPSGSGVGPISESLCTVHVGMDNMWRPRGWPPNQPKSKSGRYVPLVTSEWDSDQGTFDFVADQIEVLTWTSP</sequence>
<feature type="compositionally biased region" description="Gly residues" evidence="1">
    <location>
        <begin position="800"/>
        <end position="810"/>
    </location>
</feature>
<accession>A0A0G4EPE2</accession>
<dbReference type="InterPro" id="IPR011333">
    <property type="entry name" value="SKP1/BTB/POZ_sf"/>
</dbReference>
<feature type="region of interest" description="Disordered" evidence="1">
    <location>
        <begin position="193"/>
        <end position="220"/>
    </location>
</feature>
<dbReference type="AlphaFoldDB" id="A0A0G4EPE2"/>
<dbReference type="VEuPathDB" id="CryptoDB:Vbra_2960"/>
<keyword evidence="3" id="KW-1185">Reference proteome</keyword>
<dbReference type="Gene3D" id="3.30.710.10">
    <property type="entry name" value="Potassium Channel Kv1.1, Chain A"/>
    <property type="match status" value="1"/>
</dbReference>
<organism evidence="2 3">
    <name type="scientific">Vitrella brassicaformis (strain CCMP3155)</name>
    <dbReference type="NCBI Taxonomy" id="1169540"/>
    <lineage>
        <taxon>Eukaryota</taxon>
        <taxon>Sar</taxon>
        <taxon>Alveolata</taxon>
        <taxon>Colpodellida</taxon>
        <taxon>Vitrellaceae</taxon>
        <taxon>Vitrella</taxon>
    </lineage>
</organism>
<protein>
    <recommendedName>
        <fullName evidence="4">Potassium channel tetramerisation-type BTB domain-containing protein</fullName>
    </recommendedName>
</protein>
<gene>
    <name evidence="2" type="ORF">Vbra_2960</name>
</gene>
<feature type="compositionally biased region" description="Polar residues" evidence="1">
    <location>
        <begin position="607"/>
        <end position="616"/>
    </location>
</feature>
<feature type="region of interest" description="Disordered" evidence="1">
    <location>
        <begin position="563"/>
        <end position="643"/>
    </location>
</feature>
<dbReference type="PhylomeDB" id="A0A0G4EPE2"/>
<reference evidence="2 3" key="1">
    <citation type="submission" date="2014-11" db="EMBL/GenBank/DDBJ databases">
        <authorList>
            <person name="Zhu J."/>
            <person name="Qi W."/>
            <person name="Song R."/>
        </authorList>
    </citation>
    <scope>NUCLEOTIDE SEQUENCE [LARGE SCALE GENOMIC DNA]</scope>
</reference>
<feature type="compositionally biased region" description="Pro residues" evidence="1">
    <location>
        <begin position="736"/>
        <end position="750"/>
    </location>
</feature>
<dbReference type="InParanoid" id="A0A0G4EPE2"/>
<evidence type="ECO:0000313" key="2">
    <source>
        <dbReference type="EMBL" id="CEL99299.1"/>
    </source>
</evidence>
<dbReference type="SUPFAM" id="SSF54695">
    <property type="entry name" value="POZ domain"/>
    <property type="match status" value="1"/>
</dbReference>
<dbReference type="Proteomes" id="UP000041254">
    <property type="component" value="Unassembled WGS sequence"/>
</dbReference>